<dbReference type="PROSITE" id="PS50157">
    <property type="entry name" value="ZINC_FINGER_C2H2_2"/>
    <property type="match status" value="2"/>
</dbReference>
<sequence>MKSMAGIASYVLIVICLLVSEHETSSQSQHRLRSYQRGRAHNKKRLPKIIGRFRGPRAESSKKFGLDRRGGAENAPRLRVGYKHSICIDLCDRPLNQTQKPCIAHRVQADFSGAGPKEDQCNVTLRSEGGGNVIPVYTKIDSLGKDRAIVRWFEEQFERSQRQNLAHFEDIVIYHHPLVSFANGLIGICLRLPTYRTLNCTQFELGDKEINWFSTNIVRGHRDLSTRAIYNLPRGEGFLTYVNINKVSNDYFVPEWGKYLIKIGLDGNPKQFLDPDMGCHIEGEMSFTNIFEDDQGNYCLSTVCVKPSFYAIDERVELSWLCSVAPPKSATTQRFLTFHVLISTWPFHCAKCPRAFILKCSMEQHVNKKHNRPKPFRCDSCDTAFGCEKSLKKHIDCVHKKLKPYKYDSEQSIYRKARNIAGENYKRFRKKRCNTRPQIG</sequence>
<dbReference type="AlphaFoldDB" id="A0A6H5J464"/>
<evidence type="ECO:0000313" key="4">
    <source>
        <dbReference type="EMBL" id="CAB0044959.1"/>
    </source>
</evidence>
<keyword evidence="1" id="KW-0479">Metal-binding</keyword>
<dbReference type="PROSITE" id="PS00028">
    <property type="entry name" value="ZINC_FINGER_C2H2_1"/>
    <property type="match status" value="2"/>
</dbReference>
<dbReference type="InterPro" id="IPR013087">
    <property type="entry name" value="Znf_C2H2_type"/>
</dbReference>
<feature type="signal peptide" evidence="2">
    <location>
        <begin position="1"/>
        <end position="26"/>
    </location>
</feature>
<dbReference type="OrthoDB" id="5803771at2759"/>
<keyword evidence="5" id="KW-1185">Reference proteome</keyword>
<evidence type="ECO:0000256" key="2">
    <source>
        <dbReference type="SAM" id="SignalP"/>
    </source>
</evidence>
<protein>
    <recommendedName>
        <fullName evidence="3">C2H2-type domain-containing protein</fullName>
    </recommendedName>
</protein>
<feature type="domain" description="C2H2-type" evidence="3">
    <location>
        <begin position="347"/>
        <end position="375"/>
    </location>
</feature>
<dbReference type="SMART" id="SM00355">
    <property type="entry name" value="ZnF_C2H2"/>
    <property type="match status" value="2"/>
</dbReference>
<evidence type="ECO:0000313" key="5">
    <source>
        <dbReference type="Proteomes" id="UP000479190"/>
    </source>
</evidence>
<keyword evidence="1" id="KW-0862">Zinc</keyword>
<feature type="chain" id="PRO_5026034238" description="C2H2-type domain-containing protein" evidence="2">
    <location>
        <begin position="27"/>
        <end position="440"/>
    </location>
</feature>
<dbReference type="EMBL" id="CADCXV010001505">
    <property type="protein sequence ID" value="CAB0044959.1"/>
    <property type="molecule type" value="Genomic_DNA"/>
</dbReference>
<dbReference type="InterPro" id="IPR036236">
    <property type="entry name" value="Znf_C2H2_sf"/>
</dbReference>
<dbReference type="GO" id="GO:0008270">
    <property type="term" value="F:zinc ion binding"/>
    <property type="evidence" value="ECO:0007669"/>
    <property type="project" value="UniProtKB-KW"/>
</dbReference>
<accession>A0A6H5J464</accession>
<evidence type="ECO:0000256" key="1">
    <source>
        <dbReference type="PROSITE-ProRule" id="PRU00042"/>
    </source>
</evidence>
<evidence type="ECO:0000259" key="3">
    <source>
        <dbReference type="PROSITE" id="PS50157"/>
    </source>
</evidence>
<proteinExistence type="predicted"/>
<reference evidence="4 5" key="1">
    <citation type="submission" date="2020-02" db="EMBL/GenBank/DDBJ databases">
        <authorList>
            <person name="Ferguson B K."/>
        </authorList>
    </citation>
    <scope>NUCLEOTIDE SEQUENCE [LARGE SCALE GENOMIC DNA]</scope>
</reference>
<feature type="domain" description="C2H2-type" evidence="3">
    <location>
        <begin position="376"/>
        <end position="404"/>
    </location>
</feature>
<dbReference type="Proteomes" id="UP000479190">
    <property type="component" value="Unassembled WGS sequence"/>
</dbReference>
<keyword evidence="1" id="KW-0863">Zinc-finger</keyword>
<organism evidence="4 5">
    <name type="scientific">Trichogramma brassicae</name>
    <dbReference type="NCBI Taxonomy" id="86971"/>
    <lineage>
        <taxon>Eukaryota</taxon>
        <taxon>Metazoa</taxon>
        <taxon>Ecdysozoa</taxon>
        <taxon>Arthropoda</taxon>
        <taxon>Hexapoda</taxon>
        <taxon>Insecta</taxon>
        <taxon>Pterygota</taxon>
        <taxon>Neoptera</taxon>
        <taxon>Endopterygota</taxon>
        <taxon>Hymenoptera</taxon>
        <taxon>Apocrita</taxon>
        <taxon>Proctotrupomorpha</taxon>
        <taxon>Chalcidoidea</taxon>
        <taxon>Trichogrammatidae</taxon>
        <taxon>Trichogramma</taxon>
    </lineage>
</organism>
<keyword evidence="2" id="KW-0732">Signal</keyword>
<dbReference type="SUPFAM" id="SSF57667">
    <property type="entry name" value="beta-beta-alpha zinc fingers"/>
    <property type="match status" value="1"/>
</dbReference>
<name>A0A6H5J464_9HYME</name>
<gene>
    <name evidence="4" type="ORF">TBRA_LOCUS16526</name>
</gene>
<dbReference type="Gene3D" id="3.30.160.60">
    <property type="entry name" value="Classic Zinc Finger"/>
    <property type="match status" value="1"/>
</dbReference>